<evidence type="ECO:0000256" key="1">
    <source>
        <dbReference type="ARBA" id="ARBA00006817"/>
    </source>
</evidence>
<feature type="domain" description="Activator of Hsp90 ATPase homologue 1/2-like C-terminal" evidence="2">
    <location>
        <begin position="14"/>
        <end position="137"/>
    </location>
</feature>
<keyword evidence="4" id="KW-1185">Reference proteome</keyword>
<accession>A0A1B1AK22</accession>
<protein>
    <recommendedName>
        <fullName evidence="2">Activator of Hsp90 ATPase homologue 1/2-like C-terminal domain-containing protein</fullName>
    </recommendedName>
</protein>
<name>A0A1B1AK22_9PROT</name>
<dbReference type="OrthoDB" id="9800600at2"/>
<evidence type="ECO:0000259" key="2">
    <source>
        <dbReference type="Pfam" id="PF08327"/>
    </source>
</evidence>
<dbReference type="Proteomes" id="UP000092498">
    <property type="component" value="Chromosome"/>
</dbReference>
<dbReference type="CDD" id="cd08893">
    <property type="entry name" value="SRPBCC_CalC_Aha1-like_GntR-HTH"/>
    <property type="match status" value="1"/>
</dbReference>
<dbReference type="AlphaFoldDB" id="A0A1B1AK22"/>
<evidence type="ECO:0000313" key="3">
    <source>
        <dbReference type="EMBL" id="ANP46919.1"/>
    </source>
</evidence>
<gene>
    <name evidence="3" type="ORF">ATE48_13830</name>
</gene>
<evidence type="ECO:0000313" key="4">
    <source>
        <dbReference type="Proteomes" id="UP000092498"/>
    </source>
</evidence>
<dbReference type="Gene3D" id="3.30.530.20">
    <property type="match status" value="1"/>
</dbReference>
<dbReference type="SUPFAM" id="SSF55961">
    <property type="entry name" value="Bet v1-like"/>
    <property type="match status" value="1"/>
</dbReference>
<dbReference type="InterPro" id="IPR013538">
    <property type="entry name" value="ASHA1/2-like_C"/>
</dbReference>
<dbReference type="InterPro" id="IPR023393">
    <property type="entry name" value="START-like_dom_sf"/>
</dbReference>
<proteinExistence type="inferred from homology"/>
<dbReference type="RefSeq" id="WP_066772458.1">
    <property type="nucleotide sequence ID" value="NZ_CP013244.1"/>
</dbReference>
<dbReference type="STRING" id="1759059.ATE48_13830"/>
<dbReference type="KEGG" id="cbot:ATE48_13830"/>
<dbReference type="InParanoid" id="A0A1B1AK22"/>
<comment type="similarity">
    <text evidence="1">Belongs to the AHA1 family.</text>
</comment>
<sequence length="142" mass="16219">MSKPEFVYVIYIGAPKQKIWTAITTGEHTKTFWKRYVKSDWKVGSRVEFMYPDDQAKLSHDGEVLEIDPPNRLVMTFDLKPEGIDEAPSRVTYELEEHELGTKFTVIHEGFPPDSKVLPGISNGWPRILSSMKSYIESGKLG</sequence>
<reference evidence="3 4" key="1">
    <citation type="submission" date="2015-11" db="EMBL/GenBank/DDBJ databases">
        <title>Whole-Genome Sequence of Candidatus Oderbacter manganicum from the National Park Lower Oder Valley, Germany.</title>
        <authorList>
            <person name="Braun B."/>
            <person name="Liere K."/>
            <person name="Szewzyk U."/>
        </authorList>
    </citation>
    <scope>NUCLEOTIDE SEQUENCE [LARGE SCALE GENOMIC DNA]</scope>
    <source>
        <strain evidence="3 4">OTSz_A_272</strain>
    </source>
</reference>
<dbReference type="Pfam" id="PF08327">
    <property type="entry name" value="AHSA1"/>
    <property type="match status" value="1"/>
</dbReference>
<organism evidence="3 4">
    <name type="scientific">Candidatus Viadribacter manganicus</name>
    <dbReference type="NCBI Taxonomy" id="1759059"/>
    <lineage>
        <taxon>Bacteria</taxon>
        <taxon>Pseudomonadati</taxon>
        <taxon>Pseudomonadota</taxon>
        <taxon>Alphaproteobacteria</taxon>
        <taxon>Hyphomonadales</taxon>
        <taxon>Hyphomonadaceae</taxon>
        <taxon>Candidatus Viadribacter</taxon>
    </lineage>
</organism>
<dbReference type="EMBL" id="CP013244">
    <property type="protein sequence ID" value="ANP46919.1"/>
    <property type="molecule type" value="Genomic_DNA"/>
</dbReference>